<keyword evidence="4" id="KW-0804">Transcription</keyword>
<feature type="region of interest" description="Disordered" evidence="5">
    <location>
        <begin position="1"/>
        <end position="20"/>
    </location>
</feature>
<dbReference type="SUPFAM" id="SSF100950">
    <property type="entry name" value="NagB/RpiA/CoA transferase-like"/>
    <property type="match status" value="1"/>
</dbReference>
<protein>
    <submittedName>
        <fullName evidence="7">Transcriptional regulator</fullName>
    </submittedName>
</protein>
<reference evidence="7 8" key="1">
    <citation type="submission" date="2017-11" db="EMBL/GenBank/DDBJ databases">
        <title>Streptomyces carmine sp. nov., a novel actinomycete isolated from Sophora alopecuroides in Xinjiang, China.</title>
        <authorList>
            <person name="Wang Y."/>
            <person name="Luo X."/>
            <person name="Wan C."/>
            <person name="Zhang L."/>
        </authorList>
    </citation>
    <scope>NUCLEOTIDE SEQUENCE [LARGE SCALE GENOMIC DNA]</scope>
    <source>
        <strain evidence="7 8">TRM SA0054</strain>
    </source>
</reference>
<dbReference type="InterPro" id="IPR036388">
    <property type="entry name" value="WH-like_DNA-bd_sf"/>
</dbReference>
<evidence type="ECO:0000313" key="8">
    <source>
        <dbReference type="Proteomes" id="UP000230407"/>
    </source>
</evidence>
<dbReference type="RefSeq" id="WP_100201454.1">
    <property type="nucleotide sequence ID" value="NZ_PGGW01000020.1"/>
</dbReference>
<keyword evidence="3" id="KW-0238">DNA-binding</keyword>
<sequence length="363" mass="38179">MSERDTRRARTTIPPASGEPAETSYDELLLAATAARRFYLDHVSKVEIAQELGVSRFKVARLLELAHARGIVRIDIAFPTDTDPRLAAALCERFGLEHAVVVNPPGADPGGPEPFTDLLAQPAARLVTDLLGEDDVLGLAWGRAVTAVTHALTRLPPCAVVQITGVHPPTAINDQTVRAVHRAAALAQGPAHPLYVPLVLPNALTAHVLRHQPGIAAVLGRFPTVTTAVVAIGAWGPGLSTVHDALEEDERDHCAALGTVAEMASHLFDAEGGLVDAGLDERTVAISAGQLHAVPRVIGVAGGRHKARAVLAVLRSGLLTGIVTDAHTARRALEESPPVPVAPRSRAHGRAGPPDRSPVRVRP</sequence>
<evidence type="ECO:0000256" key="5">
    <source>
        <dbReference type="SAM" id="MobiDB-lite"/>
    </source>
</evidence>
<dbReference type="GO" id="GO:0003677">
    <property type="term" value="F:DNA binding"/>
    <property type="evidence" value="ECO:0007669"/>
    <property type="project" value="UniProtKB-KW"/>
</dbReference>
<evidence type="ECO:0000313" key="7">
    <source>
        <dbReference type="EMBL" id="PJE98304.1"/>
    </source>
</evidence>
<dbReference type="GO" id="GO:0030246">
    <property type="term" value="F:carbohydrate binding"/>
    <property type="evidence" value="ECO:0007669"/>
    <property type="project" value="InterPro"/>
</dbReference>
<dbReference type="InterPro" id="IPR037171">
    <property type="entry name" value="NagB/RpiA_transferase-like"/>
</dbReference>
<dbReference type="InterPro" id="IPR051054">
    <property type="entry name" value="SorC_transcr_regulators"/>
</dbReference>
<accession>A0A2M8M265</accession>
<dbReference type="Proteomes" id="UP000230407">
    <property type="component" value="Unassembled WGS sequence"/>
</dbReference>
<dbReference type="Gene3D" id="1.10.10.10">
    <property type="entry name" value="Winged helix-like DNA-binding domain superfamily/Winged helix DNA-binding domain"/>
    <property type="match status" value="1"/>
</dbReference>
<evidence type="ECO:0000256" key="4">
    <source>
        <dbReference type="ARBA" id="ARBA00023163"/>
    </source>
</evidence>
<gene>
    <name evidence="7" type="ORF">CUT44_07810</name>
</gene>
<dbReference type="Pfam" id="PF04198">
    <property type="entry name" value="Sugar-bind"/>
    <property type="match status" value="1"/>
</dbReference>
<feature type="region of interest" description="Disordered" evidence="5">
    <location>
        <begin position="330"/>
        <end position="363"/>
    </location>
</feature>
<evidence type="ECO:0000259" key="6">
    <source>
        <dbReference type="Pfam" id="PF04198"/>
    </source>
</evidence>
<proteinExistence type="inferred from homology"/>
<dbReference type="PANTHER" id="PTHR34294">
    <property type="entry name" value="TRANSCRIPTIONAL REGULATOR-RELATED"/>
    <property type="match status" value="1"/>
</dbReference>
<keyword evidence="8" id="KW-1185">Reference proteome</keyword>
<feature type="domain" description="Sugar-binding" evidence="6">
    <location>
        <begin position="85"/>
        <end position="333"/>
    </location>
</feature>
<dbReference type="EMBL" id="PGGW01000020">
    <property type="protein sequence ID" value="PJE98304.1"/>
    <property type="molecule type" value="Genomic_DNA"/>
</dbReference>
<name>A0A2M8M265_9ACTN</name>
<comment type="similarity">
    <text evidence="1">Belongs to the SorC transcriptional regulatory family.</text>
</comment>
<evidence type="ECO:0000256" key="1">
    <source>
        <dbReference type="ARBA" id="ARBA00010466"/>
    </source>
</evidence>
<comment type="caution">
    <text evidence="7">The sequence shown here is derived from an EMBL/GenBank/DDBJ whole genome shotgun (WGS) entry which is preliminary data.</text>
</comment>
<dbReference type="PANTHER" id="PTHR34294:SF1">
    <property type="entry name" value="TRANSCRIPTIONAL REGULATOR LSRR"/>
    <property type="match status" value="1"/>
</dbReference>
<keyword evidence="2" id="KW-0805">Transcription regulation</keyword>
<evidence type="ECO:0000256" key="2">
    <source>
        <dbReference type="ARBA" id="ARBA00023015"/>
    </source>
</evidence>
<dbReference type="AlphaFoldDB" id="A0A2M8M265"/>
<dbReference type="InterPro" id="IPR007324">
    <property type="entry name" value="Sugar-bd_dom_put"/>
</dbReference>
<evidence type="ECO:0000256" key="3">
    <source>
        <dbReference type="ARBA" id="ARBA00023125"/>
    </source>
</evidence>
<dbReference type="Gene3D" id="3.40.50.1360">
    <property type="match status" value="1"/>
</dbReference>
<organism evidence="7 8">
    <name type="scientific">Streptomyces carminius</name>
    <dbReference type="NCBI Taxonomy" id="2665496"/>
    <lineage>
        <taxon>Bacteria</taxon>
        <taxon>Bacillati</taxon>
        <taxon>Actinomycetota</taxon>
        <taxon>Actinomycetes</taxon>
        <taxon>Kitasatosporales</taxon>
        <taxon>Streptomycetaceae</taxon>
        <taxon>Streptomyces</taxon>
    </lineage>
</organism>